<accession>A0A177B4X1</accession>
<organism evidence="1 2">
    <name type="scientific">Intoshia linei</name>
    <dbReference type="NCBI Taxonomy" id="1819745"/>
    <lineage>
        <taxon>Eukaryota</taxon>
        <taxon>Metazoa</taxon>
        <taxon>Spiralia</taxon>
        <taxon>Lophotrochozoa</taxon>
        <taxon>Mesozoa</taxon>
        <taxon>Orthonectida</taxon>
        <taxon>Rhopaluridae</taxon>
        <taxon>Intoshia</taxon>
    </lineage>
</organism>
<keyword evidence="2" id="KW-1185">Reference proteome</keyword>
<evidence type="ECO:0000313" key="2">
    <source>
        <dbReference type="Proteomes" id="UP000078046"/>
    </source>
</evidence>
<reference evidence="1 2" key="1">
    <citation type="submission" date="2016-04" db="EMBL/GenBank/DDBJ databases">
        <title>The genome of Intoshia linei affirms orthonectids as highly simplified spiralians.</title>
        <authorList>
            <person name="Mikhailov K.V."/>
            <person name="Slusarev G.S."/>
            <person name="Nikitin M.A."/>
            <person name="Logacheva M.D."/>
            <person name="Penin A."/>
            <person name="Aleoshin V."/>
            <person name="Panchin Y.V."/>
        </authorList>
    </citation>
    <scope>NUCLEOTIDE SEQUENCE [LARGE SCALE GENOMIC DNA]</scope>
    <source>
        <strain evidence="1">Intl2013</strain>
        <tissue evidence="1">Whole animal</tissue>
    </source>
</reference>
<evidence type="ECO:0000313" key="1">
    <source>
        <dbReference type="EMBL" id="OAF68703.1"/>
    </source>
</evidence>
<dbReference type="EMBL" id="LWCA01000401">
    <property type="protein sequence ID" value="OAF68703.1"/>
    <property type="molecule type" value="Genomic_DNA"/>
</dbReference>
<comment type="caution">
    <text evidence="1">The sequence shown here is derived from an EMBL/GenBank/DDBJ whole genome shotgun (WGS) entry which is preliminary data.</text>
</comment>
<gene>
    <name evidence="1" type="ORF">A3Q56_03535</name>
</gene>
<name>A0A177B4X1_9BILA</name>
<proteinExistence type="predicted"/>
<dbReference type="AlphaFoldDB" id="A0A177B4X1"/>
<sequence>MITKSKKELEDRNATLLRRLSTRESDERRELTFKCENRFETTNEVQQGVLINDNMQWDQIDGRIELPSDIKITVKDKYVPHSHAFSRITSNIIKKKQRSVRRSYCRHSVIVKCPSRSQNIVRRICKQLTNLHHDTSTLQNEAACILAICNILSKFKDILRQLENRASSMSDFEANNLMTPICELISMTNDDKQGTKMSAKIIAEKNLIEINFADGLETGYVSNYDDYKSWITVYPL</sequence>
<protein>
    <submittedName>
        <fullName evidence="1">Uncharacterized protein</fullName>
    </submittedName>
</protein>
<dbReference type="Proteomes" id="UP000078046">
    <property type="component" value="Unassembled WGS sequence"/>
</dbReference>